<dbReference type="AlphaFoldDB" id="A0A1Q9CE13"/>
<dbReference type="EMBL" id="LSRX01001308">
    <property type="protein sequence ID" value="OLP81136.1"/>
    <property type="molecule type" value="Genomic_DNA"/>
</dbReference>
<accession>A0A1Q9CE13</accession>
<sequence>MVTPPGIPSCVVYDISEVTLPAEDQDRDEDEYYAVRAVRFGSGRGTAQGSHDPSDEETAAQTQTILDTGNAIPTHSLRQYEFWLRNAKGNAYCIREVCVVGRVKDAGLSLKEPYGLHHTPVKFKNNSLAVAGEIRAITEVPRTLPPRVPTVTLTQEMQGLDGLLKSATSFGSWIWP</sequence>
<evidence type="ECO:0000313" key="2">
    <source>
        <dbReference type="Proteomes" id="UP000186817"/>
    </source>
</evidence>
<keyword evidence="2" id="KW-1185">Reference proteome</keyword>
<dbReference type="Proteomes" id="UP000186817">
    <property type="component" value="Unassembled WGS sequence"/>
</dbReference>
<evidence type="ECO:0000313" key="1">
    <source>
        <dbReference type="EMBL" id="OLP81136.1"/>
    </source>
</evidence>
<reference evidence="1 2" key="1">
    <citation type="submission" date="2016-02" db="EMBL/GenBank/DDBJ databases">
        <title>Genome analysis of coral dinoflagellate symbionts highlights evolutionary adaptations to a symbiotic lifestyle.</title>
        <authorList>
            <person name="Aranda M."/>
            <person name="Li Y."/>
            <person name="Liew Y.J."/>
            <person name="Baumgarten S."/>
            <person name="Simakov O."/>
            <person name="Wilson M."/>
            <person name="Piel J."/>
            <person name="Ashoor H."/>
            <person name="Bougouffa S."/>
            <person name="Bajic V.B."/>
            <person name="Ryu T."/>
            <person name="Ravasi T."/>
            <person name="Bayer T."/>
            <person name="Micklem G."/>
            <person name="Kim H."/>
            <person name="Bhak J."/>
            <person name="Lajeunesse T.C."/>
            <person name="Voolstra C.R."/>
        </authorList>
    </citation>
    <scope>NUCLEOTIDE SEQUENCE [LARGE SCALE GENOMIC DNA]</scope>
    <source>
        <strain evidence="1 2">CCMP2467</strain>
    </source>
</reference>
<comment type="caution">
    <text evidence="1">The sequence shown here is derived from an EMBL/GenBank/DDBJ whole genome shotgun (WGS) entry which is preliminary data.</text>
</comment>
<gene>
    <name evidence="1" type="ORF">AK812_SmicGene38338</name>
</gene>
<name>A0A1Q9CE13_SYMMI</name>
<organism evidence="1 2">
    <name type="scientific">Symbiodinium microadriaticum</name>
    <name type="common">Dinoflagellate</name>
    <name type="synonym">Zooxanthella microadriatica</name>
    <dbReference type="NCBI Taxonomy" id="2951"/>
    <lineage>
        <taxon>Eukaryota</taxon>
        <taxon>Sar</taxon>
        <taxon>Alveolata</taxon>
        <taxon>Dinophyceae</taxon>
        <taxon>Suessiales</taxon>
        <taxon>Symbiodiniaceae</taxon>
        <taxon>Symbiodinium</taxon>
    </lineage>
</organism>
<proteinExistence type="predicted"/>
<dbReference type="OrthoDB" id="444443at2759"/>
<protein>
    <submittedName>
        <fullName evidence="1">Uncharacterized protein</fullName>
    </submittedName>
</protein>